<protein>
    <submittedName>
        <fullName evidence="4">Uncharacterized protein TCIL3000_9_5280</fullName>
    </submittedName>
</protein>
<organism evidence="4">
    <name type="scientific">Trypanosoma congolense (strain IL3000)</name>
    <dbReference type="NCBI Taxonomy" id="1068625"/>
    <lineage>
        <taxon>Eukaryota</taxon>
        <taxon>Discoba</taxon>
        <taxon>Euglenozoa</taxon>
        <taxon>Kinetoplastea</taxon>
        <taxon>Metakinetoplastina</taxon>
        <taxon>Trypanosomatida</taxon>
        <taxon>Trypanosomatidae</taxon>
        <taxon>Trypanosoma</taxon>
        <taxon>Nannomonas</taxon>
    </lineage>
</organism>
<feature type="compositionally biased region" description="Acidic residues" evidence="3">
    <location>
        <begin position="656"/>
        <end position="665"/>
    </location>
</feature>
<dbReference type="NCBIfam" id="TIGR00756">
    <property type="entry name" value="PPR"/>
    <property type="match status" value="4"/>
</dbReference>
<gene>
    <name evidence="4" type="ORF">TCIL3000_9_5280</name>
</gene>
<accession>G0UUQ7</accession>
<reference evidence="4" key="1">
    <citation type="journal article" date="2012" name="Proc. Natl. Acad. Sci. U.S.A.">
        <title>Antigenic diversity is generated by distinct evolutionary mechanisms in African trypanosome species.</title>
        <authorList>
            <person name="Jackson A.P."/>
            <person name="Berry A."/>
            <person name="Aslett M."/>
            <person name="Allison H.C."/>
            <person name="Burton P."/>
            <person name="Vavrova-Anderson J."/>
            <person name="Brown R."/>
            <person name="Browne H."/>
            <person name="Corton N."/>
            <person name="Hauser H."/>
            <person name="Gamble J."/>
            <person name="Gilderthorp R."/>
            <person name="Marcello L."/>
            <person name="McQuillan J."/>
            <person name="Otto T.D."/>
            <person name="Quail M.A."/>
            <person name="Sanders M.J."/>
            <person name="van Tonder A."/>
            <person name="Ginger M.L."/>
            <person name="Field M.C."/>
            <person name="Barry J.D."/>
            <person name="Hertz-Fowler C."/>
            <person name="Berriman M."/>
        </authorList>
    </citation>
    <scope>NUCLEOTIDE SEQUENCE</scope>
    <source>
        <strain evidence="4">IL3000</strain>
    </source>
</reference>
<dbReference type="InterPro" id="IPR002885">
    <property type="entry name" value="PPR_rpt"/>
</dbReference>
<dbReference type="Gene3D" id="1.25.40.10">
    <property type="entry name" value="Tetratricopeptide repeat domain"/>
    <property type="match status" value="4"/>
</dbReference>
<dbReference type="InterPro" id="IPR011990">
    <property type="entry name" value="TPR-like_helical_dom_sf"/>
</dbReference>
<feature type="repeat" description="PPR" evidence="2">
    <location>
        <begin position="448"/>
        <end position="482"/>
    </location>
</feature>
<keyword evidence="1" id="KW-0677">Repeat</keyword>
<feature type="region of interest" description="Disordered" evidence="3">
    <location>
        <begin position="649"/>
        <end position="682"/>
    </location>
</feature>
<dbReference type="EMBL" id="HE575322">
    <property type="protein sequence ID" value="CCC93121.1"/>
    <property type="molecule type" value="Genomic_DNA"/>
</dbReference>
<feature type="repeat" description="PPR" evidence="2">
    <location>
        <begin position="377"/>
        <end position="411"/>
    </location>
</feature>
<dbReference type="Pfam" id="PF01535">
    <property type="entry name" value="PPR"/>
    <property type="match status" value="6"/>
</dbReference>
<dbReference type="PROSITE" id="PS51375">
    <property type="entry name" value="PPR"/>
    <property type="match status" value="5"/>
</dbReference>
<dbReference type="VEuPathDB" id="TriTrypDB:TcIL3000_9_5280"/>
<name>G0UUQ7_TRYCI</name>
<evidence type="ECO:0000313" key="4">
    <source>
        <dbReference type="EMBL" id="CCC93121.1"/>
    </source>
</evidence>
<feature type="repeat" description="PPR" evidence="2">
    <location>
        <begin position="413"/>
        <end position="447"/>
    </location>
</feature>
<dbReference type="AlphaFoldDB" id="G0UUQ7"/>
<sequence>MSDELMLQKVQILDNAIEEAIINDTVDELNVSCFVSLIKGYGVLGRFEDMKRCFDRLKEAGALRDNRLYDEMLRWYAHAYNLKEVIALKEEMEEQNIFHTAHTYHYVFRVLDKYYPRMVERYMNEMRNKGIQIEAYMYPTLLRVFGVLQDHAMVEQLYREIKGKVAAGNVQAFTPAVAVQLLKTFNEDTGRCEAIIQEAENCGLLSSEVVQAEIVQYYSNHDRSADLHALVSRIPYKSPDIYRVLLRDASKRRDRQTFQTLLAEIQEHKVPINERVFGEVITALGYFNDVEGVKYYFHQALSSDIVHSPLFFAMAASAFARLGDAQAIDECWNDLLQSKVTITMPVYNKFLDLYMANNNVEMVQQILNTMMKLVPPNPVTATTVVDMLGKMGRLSEMESVLEEMSRSSNAAPTQVTFHQAMNAYGKSGDVAKMERMRERMREEGFQENHVTFNILFEGYGRAKRYERIKELVEERRAKRIPFEEFGYAVLLNAYSRAHMVEETTQIVDEMVAAGVTFSSRMLATLATSFSYIGDVPKVEHYVSLLLSHPDCRQRDIESIYLMYAKMRDTVKLQELLDVERLPKTQFIYNVCVGAFARAGEHTKVSSLLTQMEGRGFTLSRNTSVTLSSLLLKAGKLELAQTVLKWKGCAPSTPNETGEEEEENVQLEDNTSPSLDEHINSHG</sequence>
<evidence type="ECO:0000256" key="1">
    <source>
        <dbReference type="ARBA" id="ARBA00022737"/>
    </source>
</evidence>
<dbReference type="PANTHER" id="PTHR47447:SF23">
    <property type="entry name" value="PENTACOTRIPEPTIDE-REPEAT REGION OF PRORP DOMAIN-CONTAINING PROTEIN"/>
    <property type="match status" value="1"/>
</dbReference>
<dbReference type="Pfam" id="PF13812">
    <property type="entry name" value="PPR_3"/>
    <property type="match status" value="1"/>
</dbReference>
<proteinExistence type="predicted"/>
<evidence type="ECO:0000256" key="3">
    <source>
        <dbReference type="SAM" id="MobiDB-lite"/>
    </source>
</evidence>
<dbReference type="PANTHER" id="PTHR47447">
    <property type="entry name" value="OS03G0856100 PROTEIN"/>
    <property type="match status" value="1"/>
</dbReference>
<evidence type="ECO:0000256" key="2">
    <source>
        <dbReference type="PROSITE-ProRule" id="PRU00708"/>
    </source>
</evidence>
<feature type="repeat" description="PPR" evidence="2">
    <location>
        <begin position="483"/>
        <end position="517"/>
    </location>
</feature>
<feature type="repeat" description="PPR" evidence="2">
    <location>
        <begin position="30"/>
        <end position="64"/>
    </location>
</feature>